<keyword evidence="1" id="KW-0620">Polyamine biosynthesis</keyword>
<accession>A0A3E0HDG9</accession>
<dbReference type="GO" id="GO:0006596">
    <property type="term" value="P:polyamine biosynthetic process"/>
    <property type="evidence" value="ECO:0007669"/>
    <property type="project" value="UniProtKB-KW"/>
</dbReference>
<proteinExistence type="predicted"/>
<evidence type="ECO:0000313" key="3">
    <source>
        <dbReference type="EMBL" id="REH42895.1"/>
    </source>
</evidence>
<dbReference type="Proteomes" id="UP000256269">
    <property type="component" value="Unassembled WGS sequence"/>
</dbReference>
<reference evidence="3 4" key="1">
    <citation type="submission" date="2018-08" db="EMBL/GenBank/DDBJ databases">
        <title>Genomic Encyclopedia of Archaeal and Bacterial Type Strains, Phase II (KMG-II): from individual species to whole genera.</title>
        <authorList>
            <person name="Goeker M."/>
        </authorList>
    </citation>
    <scope>NUCLEOTIDE SEQUENCE [LARGE SCALE GENOMIC DNA]</scope>
    <source>
        <strain evidence="3 4">DSM 45791</strain>
    </source>
</reference>
<feature type="region of interest" description="Disordered" evidence="2">
    <location>
        <begin position="265"/>
        <end position="291"/>
    </location>
</feature>
<dbReference type="SUPFAM" id="SSF53335">
    <property type="entry name" value="S-adenosyl-L-methionine-dependent methyltransferases"/>
    <property type="match status" value="1"/>
</dbReference>
<name>A0A3E0HDG9_9PSEU</name>
<organism evidence="3 4">
    <name type="scientific">Kutzneria buriramensis</name>
    <dbReference type="NCBI Taxonomy" id="1045776"/>
    <lineage>
        <taxon>Bacteria</taxon>
        <taxon>Bacillati</taxon>
        <taxon>Actinomycetota</taxon>
        <taxon>Actinomycetes</taxon>
        <taxon>Pseudonocardiales</taxon>
        <taxon>Pseudonocardiaceae</taxon>
        <taxon>Kutzneria</taxon>
    </lineage>
</organism>
<evidence type="ECO:0000313" key="4">
    <source>
        <dbReference type="Proteomes" id="UP000256269"/>
    </source>
</evidence>
<dbReference type="AlphaFoldDB" id="A0A3E0HDG9"/>
<feature type="compositionally biased region" description="Pro residues" evidence="2">
    <location>
        <begin position="279"/>
        <end position="291"/>
    </location>
</feature>
<dbReference type="CDD" id="cd02440">
    <property type="entry name" value="AdoMet_MTases"/>
    <property type="match status" value="1"/>
</dbReference>
<comment type="caution">
    <text evidence="3">The sequence shown here is derived from an EMBL/GenBank/DDBJ whole genome shotgun (WGS) entry which is preliminary data.</text>
</comment>
<dbReference type="NCBIfam" id="NF037959">
    <property type="entry name" value="MFS_SpdSyn"/>
    <property type="match status" value="1"/>
</dbReference>
<feature type="compositionally biased region" description="Basic residues" evidence="2">
    <location>
        <begin position="1"/>
        <end position="11"/>
    </location>
</feature>
<dbReference type="EMBL" id="QUNO01000010">
    <property type="protein sequence ID" value="REH42895.1"/>
    <property type="molecule type" value="Genomic_DNA"/>
</dbReference>
<dbReference type="RefSeq" id="WP_379800401.1">
    <property type="nucleotide sequence ID" value="NZ_CP144375.1"/>
</dbReference>
<evidence type="ECO:0000256" key="2">
    <source>
        <dbReference type="SAM" id="MobiDB-lite"/>
    </source>
</evidence>
<gene>
    <name evidence="3" type="ORF">BCF44_110399</name>
</gene>
<dbReference type="InterPro" id="IPR029063">
    <property type="entry name" value="SAM-dependent_MTases_sf"/>
</dbReference>
<sequence>MGHGRSPRGRPNRRETPASTRASVRFGEAELSRDPDRGSGWLLSVNGVAQSYVDLGDPTHLEFDYVRRIGDVVDLAHPAGVPLEVLHIGGGACTIPRYVAATRKGSRQLVIEADGPLVELVRENLDLRSVPQLKVRVGDGRRETATRRDDTADLVVVDAFESALMPGPLATLEYCREVRRVLRPQGTYVANLADGGGLRFARRFAATLVEIFEHVLVMAEPGVFRGRRFGNLVAAASAAELPYAELTRRTAGSAFPARCVPGQEFAGNARPLSDEEPVEPPQPPPDALGRT</sequence>
<dbReference type="PANTHER" id="PTHR43317:SF1">
    <property type="entry name" value="THERMOSPERMINE SYNTHASE ACAULIS5"/>
    <property type="match status" value="1"/>
</dbReference>
<feature type="region of interest" description="Disordered" evidence="2">
    <location>
        <begin position="1"/>
        <end position="34"/>
    </location>
</feature>
<protein>
    <submittedName>
        <fullName evidence="3">Spermidine synthase</fullName>
    </submittedName>
</protein>
<evidence type="ECO:0000256" key="1">
    <source>
        <dbReference type="ARBA" id="ARBA00023115"/>
    </source>
</evidence>
<keyword evidence="4" id="KW-1185">Reference proteome</keyword>
<dbReference type="Pfam" id="PF01564">
    <property type="entry name" value="Spermine_synth"/>
    <property type="match status" value="1"/>
</dbReference>
<dbReference type="PANTHER" id="PTHR43317">
    <property type="entry name" value="THERMOSPERMINE SYNTHASE ACAULIS5"/>
    <property type="match status" value="1"/>
</dbReference>
<dbReference type="Gene3D" id="3.40.50.150">
    <property type="entry name" value="Vaccinia Virus protein VP39"/>
    <property type="match status" value="1"/>
</dbReference>